<evidence type="ECO:0000259" key="1">
    <source>
        <dbReference type="Pfam" id="PF08719"/>
    </source>
</evidence>
<dbReference type="Gene3D" id="1.10.357.40">
    <property type="entry name" value="YbiA-like"/>
    <property type="match status" value="1"/>
</dbReference>
<sequence length="200" mass="23904">MEMAENGIIEEFEFFWHKESPFSQWHDSPFVKDDWSFVTAEQYMMLSKAVLFRDYEIAEKIMREKNPQQQKKLGRQVKHFSEERWNLHCIHVVKSANREKFSQNCHLRDELFLTYPRTLVEASPYDQIWGIGWRIDNVEAWSKETWRGLNLLGYALTDVRNEMMIKEGRILDSVPTHQAEEAIQAVINDMFYHTPNETEV</sequence>
<dbReference type="CDD" id="cd15457">
    <property type="entry name" value="NADAR"/>
    <property type="match status" value="1"/>
</dbReference>
<feature type="domain" description="NADAR" evidence="1">
    <location>
        <begin position="14"/>
        <end position="163"/>
    </location>
</feature>
<protein>
    <recommendedName>
        <fullName evidence="1">NADAR domain-containing protein</fullName>
    </recommendedName>
</protein>
<dbReference type="EMBL" id="JBJQND010000008">
    <property type="protein sequence ID" value="KAL3869984.1"/>
    <property type="molecule type" value="Genomic_DNA"/>
</dbReference>
<name>A0ABD3W7Y2_SINWO</name>
<proteinExistence type="predicted"/>
<dbReference type="Proteomes" id="UP001634394">
    <property type="component" value="Unassembled WGS sequence"/>
</dbReference>
<dbReference type="Pfam" id="PF08719">
    <property type="entry name" value="NADAR"/>
    <property type="match status" value="1"/>
</dbReference>
<dbReference type="EMBL" id="JBJQND010000008">
    <property type="protein sequence ID" value="KAL3869985.1"/>
    <property type="molecule type" value="Genomic_DNA"/>
</dbReference>
<dbReference type="InterPro" id="IPR012816">
    <property type="entry name" value="NADAR"/>
</dbReference>
<comment type="caution">
    <text evidence="2">The sequence shown here is derived from an EMBL/GenBank/DDBJ whole genome shotgun (WGS) entry which is preliminary data.</text>
</comment>
<dbReference type="AlphaFoldDB" id="A0ABD3W7Y2"/>
<organism evidence="2 3">
    <name type="scientific">Sinanodonta woodiana</name>
    <name type="common">Chinese pond mussel</name>
    <name type="synonym">Anodonta woodiana</name>
    <dbReference type="NCBI Taxonomy" id="1069815"/>
    <lineage>
        <taxon>Eukaryota</taxon>
        <taxon>Metazoa</taxon>
        <taxon>Spiralia</taxon>
        <taxon>Lophotrochozoa</taxon>
        <taxon>Mollusca</taxon>
        <taxon>Bivalvia</taxon>
        <taxon>Autobranchia</taxon>
        <taxon>Heteroconchia</taxon>
        <taxon>Palaeoheterodonta</taxon>
        <taxon>Unionida</taxon>
        <taxon>Unionoidea</taxon>
        <taxon>Unionidae</taxon>
        <taxon>Unioninae</taxon>
        <taxon>Sinanodonta</taxon>
    </lineage>
</organism>
<evidence type="ECO:0000313" key="2">
    <source>
        <dbReference type="EMBL" id="KAL3869984.1"/>
    </source>
</evidence>
<keyword evidence="3" id="KW-1185">Reference proteome</keyword>
<accession>A0ABD3W7Y2</accession>
<reference evidence="2 3" key="1">
    <citation type="submission" date="2024-11" db="EMBL/GenBank/DDBJ databases">
        <title>Chromosome-level genome assembly of the freshwater bivalve Anodonta woodiana.</title>
        <authorList>
            <person name="Chen X."/>
        </authorList>
    </citation>
    <scope>NUCLEOTIDE SEQUENCE [LARGE SCALE GENOMIC DNA]</scope>
    <source>
        <strain evidence="2">MN2024</strain>
        <tissue evidence="2">Gills</tissue>
    </source>
</reference>
<dbReference type="NCBIfam" id="TIGR02464">
    <property type="entry name" value="ribofla_fusion"/>
    <property type="match status" value="1"/>
</dbReference>
<dbReference type="SUPFAM" id="SSF143990">
    <property type="entry name" value="YbiA-like"/>
    <property type="match status" value="1"/>
</dbReference>
<evidence type="ECO:0000313" key="3">
    <source>
        <dbReference type="Proteomes" id="UP001634394"/>
    </source>
</evidence>
<gene>
    <name evidence="2" type="ORF">ACJMK2_042602</name>
</gene>
<dbReference type="InterPro" id="IPR037238">
    <property type="entry name" value="YbiA-like_sf"/>
</dbReference>